<accession>A0A0H2S2Q8</accession>
<protein>
    <submittedName>
        <fullName evidence="1">Uncharacterized protein</fullName>
    </submittedName>
</protein>
<proteinExistence type="predicted"/>
<reference evidence="1 2" key="1">
    <citation type="submission" date="2015-04" db="EMBL/GenBank/DDBJ databases">
        <title>Complete genome sequence of Schizopora paradoxa KUC8140, a cosmopolitan wood degrader in East Asia.</title>
        <authorList>
            <consortium name="DOE Joint Genome Institute"/>
            <person name="Min B."/>
            <person name="Park H."/>
            <person name="Jang Y."/>
            <person name="Kim J.-J."/>
            <person name="Kim K.H."/>
            <person name="Pangilinan J."/>
            <person name="Lipzen A."/>
            <person name="Riley R."/>
            <person name="Grigoriev I.V."/>
            <person name="Spatafora J.W."/>
            <person name="Choi I.-G."/>
        </authorList>
    </citation>
    <scope>NUCLEOTIDE SEQUENCE [LARGE SCALE GENOMIC DNA]</scope>
    <source>
        <strain evidence="1 2">KUC8140</strain>
    </source>
</reference>
<name>A0A0H2S2Q8_9AGAM</name>
<gene>
    <name evidence="1" type="ORF">SCHPADRAFT_130289</name>
</gene>
<keyword evidence="2" id="KW-1185">Reference proteome</keyword>
<evidence type="ECO:0000313" key="2">
    <source>
        <dbReference type="Proteomes" id="UP000053477"/>
    </source>
</evidence>
<dbReference type="AlphaFoldDB" id="A0A0H2S2Q8"/>
<dbReference type="EMBL" id="KQ085896">
    <property type="protein sequence ID" value="KLO18314.1"/>
    <property type="molecule type" value="Genomic_DNA"/>
</dbReference>
<evidence type="ECO:0000313" key="1">
    <source>
        <dbReference type="EMBL" id="KLO18314.1"/>
    </source>
</evidence>
<dbReference type="InParanoid" id="A0A0H2S2Q8"/>
<sequence length="167" mass="19208">MSSSMELYFRDVQLEDPDLPFVDLRDMRSNEALYCLSMNFLELNTIWSTFIKSKSKNPIRLSTIWKKIHWVASVTHQRVQQSGDIDSKICNVWPTISAWHLASYTYQIHRAARIALEYINASGALKERSSQVTSQTQRVDWSYSAESFRLDGPATGWPRSQASRGSL</sequence>
<dbReference type="Proteomes" id="UP000053477">
    <property type="component" value="Unassembled WGS sequence"/>
</dbReference>
<organism evidence="1 2">
    <name type="scientific">Schizopora paradoxa</name>
    <dbReference type="NCBI Taxonomy" id="27342"/>
    <lineage>
        <taxon>Eukaryota</taxon>
        <taxon>Fungi</taxon>
        <taxon>Dikarya</taxon>
        <taxon>Basidiomycota</taxon>
        <taxon>Agaricomycotina</taxon>
        <taxon>Agaricomycetes</taxon>
        <taxon>Hymenochaetales</taxon>
        <taxon>Schizoporaceae</taxon>
        <taxon>Schizopora</taxon>
    </lineage>
</organism>